<evidence type="ECO:0000256" key="3">
    <source>
        <dbReference type="ARBA" id="ARBA00022692"/>
    </source>
</evidence>
<reference evidence="9" key="1">
    <citation type="journal article" date="2021" name="Nat. Commun.">
        <title>Genetic determinants of endophytism in the Arabidopsis root mycobiome.</title>
        <authorList>
            <person name="Mesny F."/>
            <person name="Miyauchi S."/>
            <person name="Thiergart T."/>
            <person name="Pickel B."/>
            <person name="Atanasova L."/>
            <person name="Karlsson M."/>
            <person name="Huettel B."/>
            <person name="Barry K.W."/>
            <person name="Haridas S."/>
            <person name="Chen C."/>
            <person name="Bauer D."/>
            <person name="Andreopoulos W."/>
            <person name="Pangilinan J."/>
            <person name="LaButti K."/>
            <person name="Riley R."/>
            <person name="Lipzen A."/>
            <person name="Clum A."/>
            <person name="Drula E."/>
            <person name="Henrissat B."/>
            <person name="Kohler A."/>
            <person name="Grigoriev I.V."/>
            <person name="Martin F.M."/>
            <person name="Hacquard S."/>
        </authorList>
    </citation>
    <scope>NUCLEOTIDE SEQUENCE</scope>
    <source>
        <strain evidence="9">MPI-CAGE-AT-0147</strain>
    </source>
</reference>
<dbReference type="Pfam" id="PF07690">
    <property type="entry name" value="MFS_1"/>
    <property type="match status" value="1"/>
</dbReference>
<evidence type="ECO:0000313" key="9">
    <source>
        <dbReference type="EMBL" id="KAH7143484.1"/>
    </source>
</evidence>
<organism evidence="9 10">
    <name type="scientific">Dactylonectria macrodidyma</name>
    <dbReference type="NCBI Taxonomy" id="307937"/>
    <lineage>
        <taxon>Eukaryota</taxon>
        <taxon>Fungi</taxon>
        <taxon>Dikarya</taxon>
        <taxon>Ascomycota</taxon>
        <taxon>Pezizomycotina</taxon>
        <taxon>Sordariomycetes</taxon>
        <taxon>Hypocreomycetidae</taxon>
        <taxon>Hypocreales</taxon>
        <taxon>Nectriaceae</taxon>
        <taxon>Dactylonectria</taxon>
    </lineage>
</organism>
<keyword evidence="10" id="KW-1185">Reference proteome</keyword>
<feature type="transmembrane region" description="Helical" evidence="7">
    <location>
        <begin position="325"/>
        <end position="344"/>
    </location>
</feature>
<feature type="transmembrane region" description="Helical" evidence="7">
    <location>
        <begin position="350"/>
        <end position="375"/>
    </location>
</feature>
<proteinExistence type="predicted"/>
<feature type="domain" description="Major facilitator superfamily (MFS) profile" evidence="8">
    <location>
        <begin position="20"/>
        <end position="471"/>
    </location>
</feature>
<dbReference type="InterPro" id="IPR011701">
    <property type="entry name" value="MFS"/>
</dbReference>
<dbReference type="Gene3D" id="1.20.1250.20">
    <property type="entry name" value="MFS general substrate transporter like domains"/>
    <property type="match status" value="1"/>
</dbReference>
<feature type="transmembrane region" description="Helical" evidence="7">
    <location>
        <begin position="247"/>
        <end position="268"/>
    </location>
</feature>
<protein>
    <submittedName>
        <fullName evidence="9">Major facilitator superfamily domain-containing protein</fullName>
    </submittedName>
</protein>
<dbReference type="PROSITE" id="PS50850">
    <property type="entry name" value="MFS"/>
    <property type="match status" value="1"/>
</dbReference>
<keyword evidence="3 7" id="KW-0812">Transmembrane</keyword>
<feature type="transmembrane region" description="Helical" evidence="7">
    <location>
        <begin position="57"/>
        <end position="74"/>
    </location>
</feature>
<dbReference type="GO" id="GO:0022857">
    <property type="term" value="F:transmembrane transporter activity"/>
    <property type="evidence" value="ECO:0007669"/>
    <property type="project" value="InterPro"/>
</dbReference>
<evidence type="ECO:0000256" key="4">
    <source>
        <dbReference type="ARBA" id="ARBA00022989"/>
    </source>
</evidence>
<evidence type="ECO:0000313" key="10">
    <source>
        <dbReference type="Proteomes" id="UP000738349"/>
    </source>
</evidence>
<evidence type="ECO:0000256" key="2">
    <source>
        <dbReference type="ARBA" id="ARBA00022448"/>
    </source>
</evidence>
<feature type="transmembrane region" description="Helical" evidence="7">
    <location>
        <begin position="445"/>
        <end position="465"/>
    </location>
</feature>
<sequence>MEESAGVDAPTLSKSKSIALVSTVTGAAFINTLASQSVVIILPTIGHELDIPDSRQQWIVTSYLISFGCFLLIWGRIADIYGKRAIFIWGSLWVTVVSAVNPFIPNEIGFNVLRGLHGFGAAANVPTAIGILGATFSSPGRVKTYAFSAYASGAPLGNICGTLVAGVIAQYTNWKWVFIVQAILAGLITLAGIYCIPQTPCAATVDDTEGLFNRVDWIGGMLITVAIFTLLFSLAEGNIVGWKTPWISVLIVVSLLIVAAFVAWQWYIERKGARPPLVKISLFSNGSFSVAMVAMCFSYASFNNFLVFATYFFQEYQDLSPLQTMYRFIPSALAAASLLFAVPIPTDTNYFAWTFWAMMLCVASMNIVWPCFTLFASNTMPKEDQAMAGALMYVANQLGRAFGLAISTTVQLAVTANALGTSTQDVGAIRAGDLAYLKGIRAASWLDVAFALAAMIMIVPAFWNIERVDKA</sequence>
<evidence type="ECO:0000256" key="6">
    <source>
        <dbReference type="ARBA" id="ARBA00023180"/>
    </source>
</evidence>
<keyword evidence="6" id="KW-0325">Glycoprotein</keyword>
<feature type="transmembrane region" description="Helical" evidence="7">
    <location>
        <begin position="147"/>
        <end position="169"/>
    </location>
</feature>
<comment type="subcellular location">
    <subcellularLocation>
        <location evidence="1">Membrane</location>
        <topology evidence="1">Multi-pass membrane protein</topology>
    </subcellularLocation>
</comment>
<evidence type="ECO:0000256" key="1">
    <source>
        <dbReference type="ARBA" id="ARBA00004141"/>
    </source>
</evidence>
<dbReference type="AlphaFoldDB" id="A0A9P9ESF5"/>
<feature type="transmembrane region" description="Helical" evidence="7">
    <location>
        <begin position="86"/>
        <end position="104"/>
    </location>
</feature>
<accession>A0A9P9ESF5</accession>
<evidence type="ECO:0000256" key="7">
    <source>
        <dbReference type="SAM" id="Phobius"/>
    </source>
</evidence>
<dbReference type="PANTHER" id="PTHR42718:SF9">
    <property type="entry name" value="MAJOR FACILITATOR SUPERFAMILY MULTIDRUG TRANSPORTER MFSC"/>
    <property type="match status" value="1"/>
</dbReference>
<gene>
    <name evidence="9" type="ORF">EDB81DRAFT_884097</name>
</gene>
<comment type="caution">
    <text evidence="9">The sequence shown here is derived from an EMBL/GenBank/DDBJ whole genome shotgun (WGS) entry which is preliminary data.</text>
</comment>
<dbReference type="Proteomes" id="UP000738349">
    <property type="component" value="Unassembled WGS sequence"/>
</dbReference>
<keyword evidence="5 7" id="KW-0472">Membrane</keyword>
<dbReference type="GO" id="GO:0016020">
    <property type="term" value="C:membrane"/>
    <property type="evidence" value="ECO:0007669"/>
    <property type="project" value="UniProtKB-SubCell"/>
</dbReference>
<dbReference type="InterPro" id="IPR036259">
    <property type="entry name" value="MFS_trans_sf"/>
</dbReference>
<dbReference type="Gene3D" id="1.20.1720.10">
    <property type="entry name" value="Multidrug resistance protein D"/>
    <property type="match status" value="1"/>
</dbReference>
<feature type="transmembrane region" description="Helical" evidence="7">
    <location>
        <begin position="217"/>
        <end position="235"/>
    </location>
</feature>
<evidence type="ECO:0000256" key="5">
    <source>
        <dbReference type="ARBA" id="ARBA00023136"/>
    </source>
</evidence>
<dbReference type="EMBL" id="JAGMUV010000009">
    <property type="protein sequence ID" value="KAH7143484.1"/>
    <property type="molecule type" value="Genomic_DNA"/>
</dbReference>
<dbReference type="PANTHER" id="PTHR42718">
    <property type="entry name" value="MAJOR FACILITATOR SUPERFAMILY MULTIDRUG TRANSPORTER MFSC"/>
    <property type="match status" value="1"/>
</dbReference>
<dbReference type="InterPro" id="IPR020846">
    <property type="entry name" value="MFS_dom"/>
</dbReference>
<keyword evidence="4 7" id="KW-1133">Transmembrane helix</keyword>
<feature type="transmembrane region" description="Helical" evidence="7">
    <location>
        <begin position="288"/>
        <end position="313"/>
    </location>
</feature>
<feature type="transmembrane region" description="Helical" evidence="7">
    <location>
        <begin position="20"/>
        <end position="45"/>
    </location>
</feature>
<dbReference type="OrthoDB" id="2985014at2759"/>
<keyword evidence="2" id="KW-0813">Transport</keyword>
<name>A0A9P9ESF5_9HYPO</name>
<evidence type="ECO:0000259" key="8">
    <source>
        <dbReference type="PROSITE" id="PS50850"/>
    </source>
</evidence>
<feature type="transmembrane region" description="Helical" evidence="7">
    <location>
        <begin position="176"/>
        <end position="197"/>
    </location>
</feature>
<dbReference type="SUPFAM" id="SSF103473">
    <property type="entry name" value="MFS general substrate transporter"/>
    <property type="match status" value="2"/>
</dbReference>